<evidence type="ECO:0000313" key="1">
    <source>
        <dbReference type="EMBL" id="GAJ17051.1"/>
    </source>
</evidence>
<sequence>MQDMIVEHLKEELTAEETKGQSGWKICYVDNRAPEVKYFDKFGRL</sequence>
<comment type="caution">
    <text evidence="1">The sequence shown here is derived from an EMBL/GenBank/DDBJ whole genome shotgun (WGS) entry which is preliminary data.</text>
</comment>
<protein>
    <submittedName>
        <fullName evidence="1">Uncharacterized protein</fullName>
    </submittedName>
</protein>
<gene>
    <name evidence="1" type="ORF">S12H4_63294</name>
</gene>
<proteinExistence type="predicted"/>
<dbReference type="AlphaFoldDB" id="X1VM55"/>
<name>X1VM55_9ZZZZ</name>
<reference evidence="1" key="1">
    <citation type="journal article" date="2014" name="Front. Microbiol.">
        <title>High frequency of phylogenetically diverse reductive dehalogenase-homologous genes in deep subseafloor sedimentary metagenomes.</title>
        <authorList>
            <person name="Kawai M."/>
            <person name="Futagami T."/>
            <person name="Toyoda A."/>
            <person name="Takaki Y."/>
            <person name="Nishi S."/>
            <person name="Hori S."/>
            <person name="Arai W."/>
            <person name="Tsubouchi T."/>
            <person name="Morono Y."/>
            <person name="Uchiyama I."/>
            <person name="Ito T."/>
            <person name="Fujiyama A."/>
            <person name="Inagaki F."/>
            <person name="Takami H."/>
        </authorList>
    </citation>
    <scope>NUCLEOTIDE SEQUENCE</scope>
    <source>
        <strain evidence="1">Expedition CK06-06</strain>
    </source>
</reference>
<organism evidence="1">
    <name type="scientific">marine sediment metagenome</name>
    <dbReference type="NCBI Taxonomy" id="412755"/>
    <lineage>
        <taxon>unclassified sequences</taxon>
        <taxon>metagenomes</taxon>
        <taxon>ecological metagenomes</taxon>
    </lineage>
</organism>
<dbReference type="EMBL" id="BARW01042957">
    <property type="protein sequence ID" value="GAJ17051.1"/>
    <property type="molecule type" value="Genomic_DNA"/>
</dbReference>
<feature type="non-terminal residue" evidence="1">
    <location>
        <position position="45"/>
    </location>
</feature>
<accession>X1VM55</accession>